<comment type="caution">
    <text evidence="5">The sequence shown here is derived from an EMBL/GenBank/DDBJ whole genome shotgun (WGS) entry which is preliminary data.</text>
</comment>
<dbReference type="CDD" id="cd01949">
    <property type="entry name" value="GGDEF"/>
    <property type="match status" value="1"/>
</dbReference>
<keyword evidence="3" id="KW-1133">Transmembrane helix</keyword>
<comment type="catalytic activity">
    <reaction evidence="2">
        <text>2 GTP = 3',3'-c-di-GMP + 2 diphosphate</text>
        <dbReference type="Rhea" id="RHEA:24898"/>
        <dbReference type="ChEBI" id="CHEBI:33019"/>
        <dbReference type="ChEBI" id="CHEBI:37565"/>
        <dbReference type="ChEBI" id="CHEBI:58805"/>
        <dbReference type="EC" id="2.7.7.65"/>
    </reaction>
</comment>
<dbReference type="InterPro" id="IPR050469">
    <property type="entry name" value="Diguanylate_Cyclase"/>
</dbReference>
<dbReference type="PROSITE" id="PS50887">
    <property type="entry name" value="GGDEF"/>
    <property type="match status" value="1"/>
</dbReference>
<feature type="transmembrane region" description="Helical" evidence="3">
    <location>
        <begin position="253"/>
        <end position="275"/>
    </location>
</feature>
<keyword evidence="6" id="KW-1185">Reference proteome</keyword>
<dbReference type="EMBL" id="RXNV01000009">
    <property type="protein sequence ID" value="RTR29780.1"/>
    <property type="molecule type" value="Genomic_DNA"/>
</dbReference>
<evidence type="ECO:0000256" key="1">
    <source>
        <dbReference type="ARBA" id="ARBA00012528"/>
    </source>
</evidence>
<keyword evidence="3" id="KW-0472">Membrane</keyword>
<organism evidence="5 6">
    <name type="scientific">Shewanella atlantica</name>
    <dbReference type="NCBI Taxonomy" id="271099"/>
    <lineage>
        <taxon>Bacteria</taxon>
        <taxon>Pseudomonadati</taxon>
        <taxon>Pseudomonadota</taxon>
        <taxon>Gammaproteobacteria</taxon>
        <taxon>Alteromonadales</taxon>
        <taxon>Shewanellaceae</taxon>
        <taxon>Shewanella</taxon>
    </lineage>
</organism>
<feature type="transmembrane region" description="Helical" evidence="3">
    <location>
        <begin position="311"/>
        <end position="330"/>
    </location>
</feature>
<feature type="transmembrane region" description="Helical" evidence="3">
    <location>
        <begin position="371"/>
        <end position="394"/>
    </location>
</feature>
<feature type="transmembrane region" description="Helical" evidence="3">
    <location>
        <begin position="287"/>
        <end position="305"/>
    </location>
</feature>
<dbReference type="PANTHER" id="PTHR45138">
    <property type="entry name" value="REGULATORY COMPONENTS OF SENSORY TRANSDUCTION SYSTEM"/>
    <property type="match status" value="1"/>
</dbReference>
<feature type="transmembrane region" description="Helical" evidence="3">
    <location>
        <begin position="193"/>
        <end position="212"/>
    </location>
</feature>
<dbReference type="SUPFAM" id="SSF55073">
    <property type="entry name" value="Nucleotide cyclase"/>
    <property type="match status" value="1"/>
</dbReference>
<accession>A0A431W2X3</accession>
<dbReference type="RefSeq" id="WP_126507193.1">
    <property type="nucleotide sequence ID" value="NZ_RXNV01000009.1"/>
</dbReference>
<proteinExistence type="predicted"/>
<dbReference type="EC" id="2.7.7.65" evidence="1"/>
<evidence type="ECO:0000259" key="4">
    <source>
        <dbReference type="PROSITE" id="PS50887"/>
    </source>
</evidence>
<sequence length="565" mass="63072">MDNMAVKCVSALLLLWMATFFPSFPSFALEGRQLTETTDIVIQDIDSWRKIDAEPDSPPASLEALQHLYRSSSPVETSIVNHSGAYVARLKLNNQMAGAASWFVRINANFIDQGLGFWQSEQYVNTRVINFSQHGDISSPKLMHTQAFELPLSQQESGFLWLYIKAEHYALPLSVEIINSASFYHKQFITNSVTLFSIAVMLTLAAIALTLYVKTRLAVTLACSAYIGLHGLGWAAASGLIDDVFNIESINTTYLGVVIFPFAIAAASQFTKLLFNFDSLHKRLAKLFNGVSIVCLIFGLTMPLLSFSISFTISHIIALIWVPLAIVTGWKMLIYSDFRAKYYLLGNLLYGLSMLYYILSHSDVFTGQQHAELIVLLALAGDCFCILLSLAAWLQQKKQDYSRAYYLARIDPLTHIGNRYALSEALAQVDGNYIITFIDFDGIKQVNDKLGHDQGDALLCYGAKTMANTLDSKGEVFRTGGDEFVWLLNIPLSADMELADMASATEEIERMMTQCQNALQSKWPQSGISYGVAHARESNNQSECLALADKRMYQNKRSKDKRRIA</sequence>
<feature type="domain" description="GGDEF" evidence="4">
    <location>
        <begin position="431"/>
        <end position="565"/>
    </location>
</feature>
<evidence type="ECO:0000256" key="2">
    <source>
        <dbReference type="ARBA" id="ARBA00034247"/>
    </source>
</evidence>
<feature type="transmembrane region" description="Helical" evidence="3">
    <location>
        <begin position="219"/>
        <end position="241"/>
    </location>
</feature>
<evidence type="ECO:0000313" key="6">
    <source>
        <dbReference type="Proteomes" id="UP000282060"/>
    </source>
</evidence>
<name>A0A431W2X3_9GAMM</name>
<dbReference type="Gene3D" id="3.30.70.270">
    <property type="match status" value="1"/>
</dbReference>
<evidence type="ECO:0000256" key="3">
    <source>
        <dbReference type="SAM" id="Phobius"/>
    </source>
</evidence>
<dbReference type="InterPro" id="IPR029787">
    <property type="entry name" value="Nucleotide_cyclase"/>
</dbReference>
<dbReference type="InterPro" id="IPR000160">
    <property type="entry name" value="GGDEF_dom"/>
</dbReference>
<gene>
    <name evidence="5" type="ORF">EKG39_17080</name>
</gene>
<dbReference type="Proteomes" id="UP000282060">
    <property type="component" value="Unassembled WGS sequence"/>
</dbReference>
<dbReference type="PANTHER" id="PTHR45138:SF9">
    <property type="entry name" value="DIGUANYLATE CYCLASE DGCM-RELATED"/>
    <property type="match status" value="1"/>
</dbReference>
<keyword evidence="3" id="KW-0812">Transmembrane</keyword>
<evidence type="ECO:0000313" key="5">
    <source>
        <dbReference type="EMBL" id="RTR29780.1"/>
    </source>
</evidence>
<dbReference type="Pfam" id="PF07695">
    <property type="entry name" value="7TMR-DISM_7TM"/>
    <property type="match status" value="1"/>
</dbReference>
<protein>
    <recommendedName>
        <fullName evidence="1">diguanylate cyclase</fullName>
        <ecNumber evidence="1">2.7.7.65</ecNumber>
    </recommendedName>
</protein>
<dbReference type="GO" id="GO:0052621">
    <property type="term" value="F:diguanylate cyclase activity"/>
    <property type="evidence" value="ECO:0007669"/>
    <property type="project" value="UniProtKB-EC"/>
</dbReference>
<dbReference type="SMART" id="SM00267">
    <property type="entry name" value="GGDEF"/>
    <property type="match status" value="1"/>
</dbReference>
<dbReference type="OrthoDB" id="5289013at2"/>
<reference evidence="5 6" key="1">
    <citation type="submission" date="2018-12" db="EMBL/GenBank/DDBJ databases">
        <authorList>
            <person name="Yu L."/>
        </authorList>
    </citation>
    <scope>NUCLEOTIDE SEQUENCE [LARGE SCALE GENOMIC DNA]</scope>
    <source>
        <strain evidence="5 6">HAW-EB5</strain>
    </source>
</reference>
<dbReference type="NCBIfam" id="TIGR00254">
    <property type="entry name" value="GGDEF"/>
    <property type="match status" value="1"/>
</dbReference>
<feature type="transmembrane region" description="Helical" evidence="3">
    <location>
        <begin position="342"/>
        <end position="359"/>
    </location>
</feature>
<dbReference type="InterPro" id="IPR011623">
    <property type="entry name" value="7TMR_DISM_rcpt_extracell_dom1"/>
</dbReference>
<dbReference type="InterPro" id="IPR043128">
    <property type="entry name" value="Rev_trsase/Diguanyl_cyclase"/>
</dbReference>
<dbReference type="AlphaFoldDB" id="A0A431W2X3"/>
<dbReference type="Pfam" id="PF00990">
    <property type="entry name" value="GGDEF"/>
    <property type="match status" value="1"/>
</dbReference>